<gene>
    <name evidence="1" type="ORF">C8A05DRAFT_42819</name>
</gene>
<reference evidence="1" key="1">
    <citation type="journal article" date="2023" name="Mol. Phylogenet. Evol.">
        <title>Genome-scale phylogeny and comparative genomics of the fungal order Sordariales.</title>
        <authorList>
            <person name="Hensen N."/>
            <person name="Bonometti L."/>
            <person name="Westerberg I."/>
            <person name="Brannstrom I.O."/>
            <person name="Guillou S."/>
            <person name="Cros-Aarteil S."/>
            <person name="Calhoun S."/>
            <person name="Haridas S."/>
            <person name="Kuo A."/>
            <person name="Mondo S."/>
            <person name="Pangilinan J."/>
            <person name="Riley R."/>
            <person name="LaButti K."/>
            <person name="Andreopoulos B."/>
            <person name="Lipzen A."/>
            <person name="Chen C."/>
            <person name="Yan M."/>
            <person name="Daum C."/>
            <person name="Ng V."/>
            <person name="Clum A."/>
            <person name="Steindorff A."/>
            <person name="Ohm R.A."/>
            <person name="Martin F."/>
            <person name="Silar P."/>
            <person name="Natvig D.O."/>
            <person name="Lalanne C."/>
            <person name="Gautier V."/>
            <person name="Ament-Velasquez S.L."/>
            <person name="Kruys A."/>
            <person name="Hutchinson M.I."/>
            <person name="Powell A.J."/>
            <person name="Barry K."/>
            <person name="Miller A.N."/>
            <person name="Grigoriev I.V."/>
            <person name="Debuchy R."/>
            <person name="Gladieux P."/>
            <person name="Hiltunen Thoren M."/>
            <person name="Johannesson H."/>
        </authorList>
    </citation>
    <scope>NUCLEOTIDE SEQUENCE</scope>
    <source>
        <strain evidence="1">CBS 103.79</strain>
    </source>
</reference>
<evidence type="ECO:0000313" key="1">
    <source>
        <dbReference type="EMBL" id="KAK3904043.1"/>
    </source>
</evidence>
<keyword evidence="2" id="KW-1185">Reference proteome</keyword>
<protein>
    <submittedName>
        <fullName evidence="1">Uncharacterized protein</fullName>
    </submittedName>
</protein>
<sequence length="387" mass="44250">MRIIYIRRRFCHGRLALSLVCDINPQHPQALQVAESVVAPIRALPRSHLRECNIRLAKEADAGLQQIATDTVVHASRLPLFPSSPSKPPGANRATLASLPSELRIRILEYTDLSERPRLSDLLDNGFPSNDHVAQFFACWYGTSRCGGSPAIGCFCRRGHAAFSVACKCWVPPVATLFLLSRALCGDARFIFFSSNRFIVFDFRIQFPWELPGFDKCVEGGPIPRYRYPFGRLAASLFLRDMVPQSAVRHLRFLDLIFPPYLPPSWPDAQHPAMQEWWETVEWLRNKISAPALTLRLFVVFVVRRGDTNSPGYSATIAEDEVDTIMGDYTNLLQPATVRWQWLQMAQDALKEHAERYVMGSRYESLYADGRMEPEPDDWYEIFYAYW</sequence>
<dbReference type="EMBL" id="MU855416">
    <property type="protein sequence ID" value="KAK3904043.1"/>
    <property type="molecule type" value="Genomic_DNA"/>
</dbReference>
<evidence type="ECO:0000313" key="2">
    <source>
        <dbReference type="Proteomes" id="UP001303889"/>
    </source>
</evidence>
<dbReference type="Proteomes" id="UP001303889">
    <property type="component" value="Unassembled WGS sequence"/>
</dbReference>
<name>A0AAN6MQD6_9PEZI</name>
<dbReference type="AlphaFoldDB" id="A0AAN6MQD6"/>
<comment type="caution">
    <text evidence="1">The sequence shown here is derived from an EMBL/GenBank/DDBJ whole genome shotgun (WGS) entry which is preliminary data.</text>
</comment>
<organism evidence="1 2">
    <name type="scientific">Staphylotrichum tortipilum</name>
    <dbReference type="NCBI Taxonomy" id="2831512"/>
    <lineage>
        <taxon>Eukaryota</taxon>
        <taxon>Fungi</taxon>
        <taxon>Dikarya</taxon>
        <taxon>Ascomycota</taxon>
        <taxon>Pezizomycotina</taxon>
        <taxon>Sordariomycetes</taxon>
        <taxon>Sordariomycetidae</taxon>
        <taxon>Sordariales</taxon>
        <taxon>Chaetomiaceae</taxon>
        <taxon>Staphylotrichum</taxon>
    </lineage>
</organism>
<reference evidence="1" key="2">
    <citation type="submission" date="2023-05" db="EMBL/GenBank/DDBJ databases">
        <authorList>
            <consortium name="Lawrence Berkeley National Laboratory"/>
            <person name="Steindorff A."/>
            <person name="Hensen N."/>
            <person name="Bonometti L."/>
            <person name="Westerberg I."/>
            <person name="Brannstrom I.O."/>
            <person name="Guillou S."/>
            <person name="Cros-Aarteil S."/>
            <person name="Calhoun S."/>
            <person name="Haridas S."/>
            <person name="Kuo A."/>
            <person name="Mondo S."/>
            <person name="Pangilinan J."/>
            <person name="Riley R."/>
            <person name="Labutti K."/>
            <person name="Andreopoulos B."/>
            <person name="Lipzen A."/>
            <person name="Chen C."/>
            <person name="Yanf M."/>
            <person name="Daum C."/>
            <person name="Ng V."/>
            <person name="Clum A."/>
            <person name="Ohm R."/>
            <person name="Martin F."/>
            <person name="Silar P."/>
            <person name="Natvig D."/>
            <person name="Lalanne C."/>
            <person name="Gautier V."/>
            <person name="Ament-Velasquez S.L."/>
            <person name="Kruys A."/>
            <person name="Hutchinson M.I."/>
            <person name="Powell A.J."/>
            <person name="Barry K."/>
            <person name="Miller A.N."/>
            <person name="Grigoriev I.V."/>
            <person name="Debuchy R."/>
            <person name="Gladieux P."/>
            <person name="Thoren M.H."/>
            <person name="Johannesson H."/>
        </authorList>
    </citation>
    <scope>NUCLEOTIDE SEQUENCE</scope>
    <source>
        <strain evidence="1">CBS 103.79</strain>
    </source>
</reference>
<proteinExistence type="predicted"/>
<accession>A0AAN6MQD6</accession>